<feature type="transmembrane region" description="Helical" evidence="7">
    <location>
        <begin position="219"/>
        <end position="238"/>
    </location>
</feature>
<dbReference type="InterPro" id="IPR004797">
    <property type="entry name" value="Competence_ComEC/Rec2"/>
</dbReference>
<dbReference type="GO" id="GO:0005886">
    <property type="term" value="C:plasma membrane"/>
    <property type="evidence" value="ECO:0007669"/>
    <property type="project" value="UniProtKB-SubCell"/>
</dbReference>
<dbReference type="AlphaFoldDB" id="A0A9D1X3H5"/>
<reference evidence="9" key="1">
    <citation type="journal article" date="2021" name="PeerJ">
        <title>Extensive microbial diversity within the chicken gut microbiome revealed by metagenomics and culture.</title>
        <authorList>
            <person name="Gilroy R."/>
            <person name="Ravi A."/>
            <person name="Getino M."/>
            <person name="Pursley I."/>
            <person name="Horton D.L."/>
            <person name="Alikhan N.F."/>
            <person name="Baker D."/>
            <person name="Gharbi K."/>
            <person name="Hall N."/>
            <person name="Watson M."/>
            <person name="Adriaenssens E.M."/>
            <person name="Foster-Nyarko E."/>
            <person name="Jarju S."/>
            <person name="Secka A."/>
            <person name="Antonio M."/>
            <person name="Oren A."/>
            <person name="Chaudhuri R.R."/>
            <person name="La Ragione R."/>
            <person name="Hildebrand F."/>
            <person name="Pallen M.J."/>
        </authorList>
    </citation>
    <scope>NUCLEOTIDE SEQUENCE</scope>
    <source>
        <strain evidence="9">ChiSxjej3B15-1167</strain>
    </source>
</reference>
<dbReference type="PANTHER" id="PTHR30619">
    <property type="entry name" value="DNA INTERNALIZATION/COMPETENCE PROTEIN COMEC/REC2"/>
    <property type="match status" value="1"/>
</dbReference>
<dbReference type="EMBL" id="DXEQ01000059">
    <property type="protein sequence ID" value="HIX71791.1"/>
    <property type="molecule type" value="Genomic_DNA"/>
</dbReference>
<dbReference type="InterPro" id="IPR035681">
    <property type="entry name" value="ComA-like_MBL"/>
</dbReference>
<dbReference type="InterPro" id="IPR025405">
    <property type="entry name" value="DUF4131"/>
</dbReference>
<dbReference type="Proteomes" id="UP000886805">
    <property type="component" value="Unassembled WGS sequence"/>
</dbReference>
<comment type="subcellular location">
    <subcellularLocation>
        <location evidence="1">Cell membrane</location>
        <topology evidence="1">Multi-pass membrane protein</topology>
    </subcellularLocation>
</comment>
<feature type="transmembrane region" description="Helical" evidence="7">
    <location>
        <begin position="245"/>
        <end position="263"/>
    </location>
</feature>
<evidence type="ECO:0000256" key="5">
    <source>
        <dbReference type="ARBA" id="ARBA00023136"/>
    </source>
</evidence>
<dbReference type="GO" id="GO:0030420">
    <property type="term" value="P:establishment of competence for transformation"/>
    <property type="evidence" value="ECO:0007669"/>
    <property type="project" value="InterPro"/>
</dbReference>
<evidence type="ECO:0000313" key="10">
    <source>
        <dbReference type="Proteomes" id="UP000886805"/>
    </source>
</evidence>
<keyword evidence="4 7" id="KW-1133">Transmembrane helix</keyword>
<feature type="region of interest" description="Disordered" evidence="6">
    <location>
        <begin position="34"/>
        <end position="69"/>
    </location>
</feature>
<feature type="transmembrane region" description="Helical" evidence="7">
    <location>
        <begin position="462"/>
        <end position="480"/>
    </location>
</feature>
<feature type="transmembrane region" description="Helical" evidence="7">
    <location>
        <begin position="283"/>
        <end position="305"/>
    </location>
</feature>
<evidence type="ECO:0000256" key="7">
    <source>
        <dbReference type="SAM" id="Phobius"/>
    </source>
</evidence>
<dbReference type="InterPro" id="IPR001279">
    <property type="entry name" value="Metallo-B-lactamas"/>
</dbReference>
<dbReference type="NCBIfam" id="TIGR00360">
    <property type="entry name" value="ComEC_N-term"/>
    <property type="match status" value="1"/>
</dbReference>
<dbReference type="Pfam" id="PF13567">
    <property type="entry name" value="DUF4131"/>
    <property type="match status" value="1"/>
</dbReference>
<dbReference type="Gene3D" id="3.60.15.10">
    <property type="entry name" value="Ribonuclease Z/Hydroxyacylglutathione hydrolase-like"/>
    <property type="match status" value="1"/>
</dbReference>
<evidence type="ECO:0000256" key="3">
    <source>
        <dbReference type="ARBA" id="ARBA00022692"/>
    </source>
</evidence>
<keyword evidence="5 7" id="KW-0472">Membrane</keyword>
<dbReference type="InterPro" id="IPR036866">
    <property type="entry name" value="RibonucZ/Hydroxyglut_hydro"/>
</dbReference>
<feature type="domain" description="Metallo-beta-lactamase" evidence="8">
    <location>
        <begin position="491"/>
        <end position="741"/>
    </location>
</feature>
<dbReference type="CDD" id="cd07731">
    <property type="entry name" value="ComA-like_MBL-fold"/>
    <property type="match status" value="1"/>
</dbReference>
<dbReference type="InterPro" id="IPR004477">
    <property type="entry name" value="ComEC_N"/>
</dbReference>
<proteinExistence type="predicted"/>
<gene>
    <name evidence="9" type="ORF">H9849_02090</name>
</gene>
<organism evidence="9 10">
    <name type="scientific">Candidatus Anaerobutyricum stercoripullorum</name>
    <dbReference type="NCBI Taxonomy" id="2838456"/>
    <lineage>
        <taxon>Bacteria</taxon>
        <taxon>Bacillati</taxon>
        <taxon>Bacillota</taxon>
        <taxon>Clostridia</taxon>
        <taxon>Lachnospirales</taxon>
        <taxon>Lachnospiraceae</taxon>
        <taxon>Anaerobutyricum</taxon>
    </lineage>
</organism>
<feature type="transmembrane region" description="Helical" evidence="7">
    <location>
        <begin position="429"/>
        <end position="455"/>
    </location>
</feature>
<dbReference type="InterPro" id="IPR052159">
    <property type="entry name" value="Competence_DNA_uptake"/>
</dbReference>
<keyword evidence="3 7" id="KW-0812">Transmembrane</keyword>
<sequence>MLPVEGSIRGRITFLQVDKEGEYDITLENVEYIPGSSGRTDEGKNGSASENVRYATRSSTPAKGEGNTEDVRGDCRVFHLKEGMGQLQPGDWIVCQGELTALSQPANPGEFNSQVYYQSKGISCQFFADSFVCVKRGGLSLTRIAFWVRRAVAGVYDRILGEDYAALLHAMVLGDKGALSEEQKLRYEENGVAHLLSVSGLHVSIMAGSWFRFLRKRKLPYGPACAGGLLLLIFYGCLTGFGNSILRAVIMYGVFLGAEYFGAGYDMTSSMSLAGVLMLLESPWRLLEGGCQMSFAAVFAIGYVLPWVKELAKKRKGEEDGRIRRFARWRRRMGNALLSSVVISAVTLPVVLRVFYTFSPYSVLINLIVIPCMTPMMVSGIVAGTVGVFLLPVAEWAGTMLTRGLFLPAVGVLGFFDFFLEHMRQLPGAVWTAGCPTLLEMGILYLLEGLLLYIWYRRRWRLGLRALLLMGLWFVLAPSGPLRVTMLDVGQGDSILLQLSGGENVLIDGGSTSRQAVGQYVIAPALRYYGIAEIDYVVATHMDADHISGIEELFAMGYPIRRVLLPAAAESPGGRGDAGEAFASQGEKSAQDGKEQGVAEELEAFASQAEKAGAEVIYMERGDSIRFAGQSSGALFAKDGGSGPTLRCLHPYAGFESEDKNAASLVFYLQYDGFDALFTGDLEKEGEEALCSYLESGLLGQDGQNPGVELLKVAHHGSRYSTGERFLKLIHPHTALISAGEHNRYGHPHEETLERLRDCGTDVYETAENGAIFVETDGKQWAVRTFLENGS</sequence>
<evidence type="ECO:0000256" key="1">
    <source>
        <dbReference type="ARBA" id="ARBA00004651"/>
    </source>
</evidence>
<dbReference type="NCBIfam" id="TIGR00361">
    <property type="entry name" value="ComEC_Rec2"/>
    <property type="match status" value="1"/>
</dbReference>
<protein>
    <submittedName>
        <fullName evidence="9">DNA internalization-related competence protein ComEC/Rec2</fullName>
    </submittedName>
</protein>
<comment type="caution">
    <text evidence="9">The sequence shown here is derived from an EMBL/GenBank/DDBJ whole genome shotgun (WGS) entry which is preliminary data.</text>
</comment>
<accession>A0A9D1X3H5</accession>
<feature type="compositionally biased region" description="Polar residues" evidence="6">
    <location>
        <begin position="46"/>
        <end position="61"/>
    </location>
</feature>
<dbReference type="PANTHER" id="PTHR30619:SF1">
    <property type="entry name" value="RECOMBINATION PROTEIN 2"/>
    <property type="match status" value="1"/>
</dbReference>
<dbReference type="SUPFAM" id="SSF56281">
    <property type="entry name" value="Metallo-hydrolase/oxidoreductase"/>
    <property type="match status" value="1"/>
</dbReference>
<feature type="transmembrane region" description="Helical" evidence="7">
    <location>
        <begin position="334"/>
        <end position="356"/>
    </location>
</feature>
<feature type="transmembrane region" description="Helical" evidence="7">
    <location>
        <begin position="405"/>
        <end position="423"/>
    </location>
</feature>
<feature type="region of interest" description="Disordered" evidence="6">
    <location>
        <begin position="571"/>
        <end position="597"/>
    </location>
</feature>
<dbReference type="Pfam" id="PF00753">
    <property type="entry name" value="Lactamase_B"/>
    <property type="match status" value="1"/>
</dbReference>
<evidence type="ECO:0000256" key="6">
    <source>
        <dbReference type="SAM" id="MobiDB-lite"/>
    </source>
</evidence>
<dbReference type="SMART" id="SM00849">
    <property type="entry name" value="Lactamase_B"/>
    <property type="match status" value="1"/>
</dbReference>
<keyword evidence="2" id="KW-1003">Cell membrane</keyword>
<evidence type="ECO:0000256" key="4">
    <source>
        <dbReference type="ARBA" id="ARBA00022989"/>
    </source>
</evidence>
<name>A0A9D1X3H5_9FIRM</name>
<evidence type="ECO:0000313" key="9">
    <source>
        <dbReference type="EMBL" id="HIX71791.1"/>
    </source>
</evidence>
<reference evidence="9" key="2">
    <citation type="submission" date="2021-04" db="EMBL/GenBank/DDBJ databases">
        <authorList>
            <person name="Gilroy R."/>
        </authorList>
    </citation>
    <scope>NUCLEOTIDE SEQUENCE</scope>
    <source>
        <strain evidence="9">ChiSxjej3B15-1167</strain>
    </source>
</reference>
<dbReference type="Pfam" id="PF03772">
    <property type="entry name" value="Competence"/>
    <property type="match status" value="1"/>
</dbReference>
<evidence type="ECO:0000256" key="2">
    <source>
        <dbReference type="ARBA" id="ARBA00022475"/>
    </source>
</evidence>
<evidence type="ECO:0000259" key="8">
    <source>
        <dbReference type="SMART" id="SM00849"/>
    </source>
</evidence>
<feature type="transmembrane region" description="Helical" evidence="7">
    <location>
        <begin position="368"/>
        <end position="393"/>
    </location>
</feature>